<feature type="domain" description="DUF1468" evidence="3">
    <location>
        <begin position="7"/>
        <end position="173"/>
    </location>
</feature>
<keyword evidence="5" id="KW-1185">Reference proteome</keyword>
<organism evidence="4 5">
    <name type="scientific">Billgrantia aerodenitrificans</name>
    <dbReference type="NCBI Taxonomy" id="2733483"/>
    <lineage>
        <taxon>Bacteria</taxon>
        <taxon>Pseudomonadati</taxon>
        <taxon>Pseudomonadota</taxon>
        <taxon>Gammaproteobacteria</taxon>
        <taxon>Oceanospirillales</taxon>
        <taxon>Halomonadaceae</taxon>
        <taxon>Billgrantia</taxon>
    </lineage>
</organism>
<sequence length="178" mass="19052">MNRTNVLSGIVCFAIGAFVFWLSADVPSFTATDELGGRFFPRLISVLFMLASLGLVITGWMNIEIQGGQVGGGKGKSVPRDEDERVPDDEPSDALTIGGMRPGTLRLFGFIAVMAVYTMILPLIGYIPASLVVFAALIMIAGEYRPLRVLLGTIGITAVLYLLFAAIFGMNVPTASLF</sequence>
<feature type="transmembrane region" description="Helical" evidence="2">
    <location>
        <begin position="39"/>
        <end position="61"/>
    </location>
</feature>
<proteinExistence type="predicted"/>
<evidence type="ECO:0000259" key="3">
    <source>
        <dbReference type="Pfam" id="PF07331"/>
    </source>
</evidence>
<dbReference type="Pfam" id="PF07331">
    <property type="entry name" value="TctB"/>
    <property type="match status" value="1"/>
</dbReference>
<name>A0ABS9ARI1_9GAMM</name>
<dbReference type="EMBL" id="JABFTV010000004">
    <property type="protein sequence ID" value="MCE8024360.1"/>
    <property type="molecule type" value="Genomic_DNA"/>
</dbReference>
<gene>
    <name evidence="4" type="ORF">HOP59_09470</name>
</gene>
<feature type="region of interest" description="Disordered" evidence="1">
    <location>
        <begin position="69"/>
        <end position="93"/>
    </location>
</feature>
<reference evidence="4 5" key="1">
    <citation type="journal article" date="2021" name="Front. Microbiol.">
        <title>Aerobic Denitrification and Heterotrophic Sulfur Oxidation in the Genus Halomonas Revealed by Six Novel Species Characterizations and Genome-Based Analysis.</title>
        <authorList>
            <person name="Wang L."/>
            <person name="Shao Z."/>
        </authorList>
    </citation>
    <scope>NUCLEOTIDE SEQUENCE [LARGE SCALE GENOMIC DNA]</scope>
    <source>
        <strain evidence="4 5">MCCC 1A11058</strain>
    </source>
</reference>
<evidence type="ECO:0000256" key="2">
    <source>
        <dbReference type="SAM" id="Phobius"/>
    </source>
</evidence>
<evidence type="ECO:0000313" key="5">
    <source>
        <dbReference type="Proteomes" id="UP001320272"/>
    </source>
</evidence>
<feature type="transmembrane region" description="Helical" evidence="2">
    <location>
        <begin position="149"/>
        <end position="170"/>
    </location>
</feature>
<comment type="caution">
    <text evidence="4">The sequence shown here is derived from an EMBL/GenBank/DDBJ whole genome shotgun (WGS) entry which is preliminary data.</text>
</comment>
<dbReference type="InterPro" id="IPR009936">
    <property type="entry name" value="DUF1468"/>
</dbReference>
<keyword evidence="2" id="KW-1133">Transmembrane helix</keyword>
<evidence type="ECO:0000313" key="4">
    <source>
        <dbReference type="EMBL" id="MCE8024360.1"/>
    </source>
</evidence>
<dbReference type="RefSeq" id="WP_234253716.1">
    <property type="nucleotide sequence ID" value="NZ_JABFTV010000004.1"/>
</dbReference>
<feature type="transmembrane region" description="Helical" evidence="2">
    <location>
        <begin position="6"/>
        <end position="27"/>
    </location>
</feature>
<feature type="transmembrane region" description="Helical" evidence="2">
    <location>
        <begin position="107"/>
        <end position="137"/>
    </location>
</feature>
<keyword evidence="2" id="KW-0472">Membrane</keyword>
<evidence type="ECO:0000256" key="1">
    <source>
        <dbReference type="SAM" id="MobiDB-lite"/>
    </source>
</evidence>
<accession>A0ABS9ARI1</accession>
<keyword evidence="2" id="KW-0812">Transmembrane</keyword>
<protein>
    <submittedName>
        <fullName evidence="4">Tripartite tricarboxylate transporter TctB family protein</fullName>
    </submittedName>
</protein>
<dbReference type="Proteomes" id="UP001320272">
    <property type="component" value="Unassembled WGS sequence"/>
</dbReference>